<proteinExistence type="predicted"/>
<comment type="caution">
    <text evidence="1">The sequence shown here is derived from an EMBL/GenBank/DDBJ whole genome shotgun (WGS) entry which is preliminary data.</text>
</comment>
<dbReference type="EMBL" id="CAJNOU010008022">
    <property type="protein sequence ID" value="CAF1533330.1"/>
    <property type="molecule type" value="Genomic_DNA"/>
</dbReference>
<gene>
    <name evidence="1" type="ORF">SEV965_LOCUS37657</name>
</gene>
<protein>
    <submittedName>
        <fullName evidence="1">Uncharacterized protein</fullName>
    </submittedName>
</protein>
<evidence type="ECO:0000313" key="2">
    <source>
        <dbReference type="Proteomes" id="UP000663889"/>
    </source>
</evidence>
<reference evidence="1" key="1">
    <citation type="submission" date="2021-02" db="EMBL/GenBank/DDBJ databases">
        <authorList>
            <person name="Nowell W R."/>
        </authorList>
    </citation>
    <scope>NUCLEOTIDE SEQUENCE</scope>
</reference>
<sequence length="67" mass="7313">SKTRVPLKTNNSTNHSTGIGKAIAPRLTEINGAIVKVGLLTIIDRSRFVRGNNKRNVVVNRSLDDCL</sequence>
<accession>A0A815VKT1</accession>
<organism evidence="1 2">
    <name type="scientific">Rotaria sordida</name>
    <dbReference type="NCBI Taxonomy" id="392033"/>
    <lineage>
        <taxon>Eukaryota</taxon>
        <taxon>Metazoa</taxon>
        <taxon>Spiralia</taxon>
        <taxon>Gnathifera</taxon>
        <taxon>Rotifera</taxon>
        <taxon>Eurotatoria</taxon>
        <taxon>Bdelloidea</taxon>
        <taxon>Philodinida</taxon>
        <taxon>Philodinidae</taxon>
        <taxon>Rotaria</taxon>
    </lineage>
</organism>
<dbReference type="Proteomes" id="UP000663889">
    <property type="component" value="Unassembled WGS sequence"/>
</dbReference>
<dbReference type="AlphaFoldDB" id="A0A815VKT1"/>
<name>A0A815VKT1_9BILA</name>
<evidence type="ECO:0000313" key="1">
    <source>
        <dbReference type="EMBL" id="CAF1533330.1"/>
    </source>
</evidence>
<feature type="non-terminal residue" evidence="1">
    <location>
        <position position="1"/>
    </location>
</feature>